<protein>
    <submittedName>
        <fullName evidence="2">Uncharacterized protein</fullName>
    </submittedName>
</protein>
<dbReference type="Proteomes" id="UP000027192">
    <property type="component" value="Unassembled WGS sequence"/>
</dbReference>
<feature type="region of interest" description="Disordered" evidence="1">
    <location>
        <begin position="30"/>
        <end position="56"/>
    </location>
</feature>
<gene>
    <name evidence="2" type="ORF">EA58_18940</name>
</gene>
<proteinExistence type="predicted"/>
<evidence type="ECO:0000313" key="2">
    <source>
        <dbReference type="EMBL" id="KDM90020.1"/>
    </source>
</evidence>
<sequence>MHSPLPVIVGEITEYRRCGRWTEKQVMPVDYTATEAQGQDNRTGGDESGRTGPNVREPVLLYCMKR</sequence>
<evidence type="ECO:0000313" key="3">
    <source>
        <dbReference type="Proteomes" id="UP000027192"/>
    </source>
</evidence>
<dbReference type="AlphaFoldDB" id="A0A066RHT9"/>
<organism evidence="2 3">
    <name type="scientific">Photobacterium galatheae</name>
    <dbReference type="NCBI Taxonomy" id="1654360"/>
    <lineage>
        <taxon>Bacteria</taxon>
        <taxon>Pseudomonadati</taxon>
        <taxon>Pseudomonadota</taxon>
        <taxon>Gammaproteobacteria</taxon>
        <taxon>Vibrionales</taxon>
        <taxon>Vibrionaceae</taxon>
        <taxon>Photobacterium</taxon>
    </lineage>
</organism>
<dbReference type="EMBL" id="JMIB01000038">
    <property type="protein sequence ID" value="KDM90020.1"/>
    <property type="molecule type" value="Genomic_DNA"/>
</dbReference>
<reference evidence="2 3" key="1">
    <citation type="submission" date="2014-04" db="EMBL/GenBank/DDBJ databases">
        <title>Draft genome sequence of Photobacterium halotolerans S2753: a solonamide, ngercheumicin and holomycin producer.</title>
        <authorList>
            <person name="Machado H.R."/>
            <person name="Gram L."/>
        </authorList>
    </citation>
    <scope>NUCLEOTIDE SEQUENCE [LARGE SCALE GENOMIC DNA]</scope>
    <source>
        <strain evidence="2 3">S2753</strain>
    </source>
</reference>
<accession>A0A066RHT9</accession>
<comment type="caution">
    <text evidence="2">The sequence shown here is derived from an EMBL/GenBank/DDBJ whole genome shotgun (WGS) entry which is preliminary data.</text>
</comment>
<name>A0A066RHT9_9GAMM</name>
<keyword evidence="3" id="KW-1185">Reference proteome</keyword>
<evidence type="ECO:0000256" key="1">
    <source>
        <dbReference type="SAM" id="MobiDB-lite"/>
    </source>
</evidence>